<evidence type="ECO:0000313" key="2">
    <source>
        <dbReference type="EMBL" id="SEQ53545.1"/>
    </source>
</evidence>
<dbReference type="RefSeq" id="WP_143091520.1">
    <property type="nucleotide sequence ID" value="NZ_FOFV01000003.1"/>
</dbReference>
<dbReference type="OrthoDB" id="3561361at2"/>
<protein>
    <recommendedName>
        <fullName evidence="1">Linalool dehydratase/isomerase domain-containing protein</fullName>
    </recommendedName>
</protein>
<evidence type="ECO:0000259" key="1">
    <source>
        <dbReference type="Pfam" id="PF18566"/>
    </source>
</evidence>
<dbReference type="EMBL" id="FOFV01000003">
    <property type="protein sequence ID" value="SEQ53545.1"/>
    <property type="molecule type" value="Genomic_DNA"/>
</dbReference>
<sequence>MTTTIGKSATPAVLGSRQVPLLSDEQVGHIRHVDNLSRLPRGDWRHMAGPVPFQEDFSSYRYQLGYMSLAMALAHYHRLPAAPAVFQGQLDRLIRKMLEPDAWSYWRDTSTQGGFGPFDLPRLPSRTDPVAVDNIMYSAYLQVMTLMYTMLFDDRTYEQPGSLTFSMRPVLWGKDRHESFEYDQRTLNERIYWNMVENGYLGVACEPYCVFQICNQVPILGFRLHDHIYGGKTAEEVTTGYLAAWERFGGSVNANGHFHSYVVQQNEVLPNDVLVDRDLAWTDGWLGMLMNMWRPELVRTTYGTSIEQWLDRADDGLISVRDLSRIPGTDVYAGLGTLGEMGWLAAWASEMGDQEVVDGLLAHADRYMNPQWENGGLHYPRRDETYDENGKFVLMPPVVSNATFPYARLNVADGLRTLFERPWTDRERSRPALTEIGDSVDIRRAWYHEDVRHLQLTASPRHGLSSTTTDLALSRVWDRGEWTLAVDGVVVANGDDTTVTPNGNGHRLHLRRTGDELRLTLDVGGHTDVDMYWSNA</sequence>
<dbReference type="Proteomes" id="UP000199503">
    <property type="component" value="Unassembled WGS sequence"/>
</dbReference>
<gene>
    <name evidence="2" type="ORF">SAMN04488000_103273</name>
</gene>
<dbReference type="Pfam" id="PF18566">
    <property type="entry name" value="Ldi"/>
    <property type="match status" value="1"/>
</dbReference>
<feature type="domain" description="Linalool dehydratase/isomerase" evidence="1">
    <location>
        <begin position="61"/>
        <end position="384"/>
    </location>
</feature>
<dbReference type="AlphaFoldDB" id="A0A1H9GU05"/>
<dbReference type="InterPro" id="IPR041411">
    <property type="entry name" value="Ldi"/>
</dbReference>
<dbReference type="STRING" id="65499.SAMN04488000_103273"/>
<reference evidence="3" key="1">
    <citation type="submission" date="2016-10" db="EMBL/GenBank/DDBJ databases">
        <authorList>
            <person name="Varghese N."/>
            <person name="Submissions S."/>
        </authorList>
    </citation>
    <scope>NUCLEOTIDE SEQUENCE [LARGE SCALE GENOMIC DNA]</scope>
    <source>
        <strain evidence="3">DSM 44437</strain>
    </source>
</reference>
<accession>A0A1H9GU05</accession>
<name>A0A1H9GU05_9PSEU</name>
<proteinExistence type="predicted"/>
<evidence type="ECO:0000313" key="3">
    <source>
        <dbReference type="Proteomes" id="UP000199503"/>
    </source>
</evidence>
<organism evidence="2 3">
    <name type="scientific">Lentzea albida</name>
    <dbReference type="NCBI Taxonomy" id="65499"/>
    <lineage>
        <taxon>Bacteria</taxon>
        <taxon>Bacillati</taxon>
        <taxon>Actinomycetota</taxon>
        <taxon>Actinomycetes</taxon>
        <taxon>Pseudonocardiales</taxon>
        <taxon>Pseudonocardiaceae</taxon>
        <taxon>Lentzea</taxon>
    </lineage>
</organism>
<keyword evidence="3" id="KW-1185">Reference proteome</keyword>